<proteinExistence type="predicted"/>
<feature type="region of interest" description="Disordered" evidence="1">
    <location>
        <begin position="1059"/>
        <end position="1153"/>
    </location>
</feature>
<accession>A0ABR0SDK0</accession>
<sequence>MNTERWKWRSSTASSIGIGSAASNHYAPLKSESPEPTTESKKPRTLTRALRSLSNSSLDSMSGAPPRNQSSSRKLQKTSSGSGSVIERIQRRVSRDSSVSNSPSECPSSPSELPFASMEIVRYGCLKTDVSILKARSEYLVLTDHSLVKLGSAEAARGVFPQLGHMDGQSKGNTSPHPMNSKSAAADIRFEVPLRSIVAVFNEESSASRSGIEVWWFSQPPKLAYCRAHLYFALPKERNDWLAAIQQAYKVRLRKNPINSIIPENLKIRVNHAVQIAETPTDSGPQQLIFPVAKRTLGAAQKGASVDDTQDQTDSSSFYLAIGPYLCYFIEVLKADYTSLPGELRIKSITFGTVTLTRFRASVASHEQRFSISFRSPFGRENRLDLASTFYRRIIEALTKVDRILKPMWPQNLQQAIFQIKGLPPPLQLTSGNDLGGLEMSLQAYCVAFNVPVPSWTIEWNNPSQPAFRLLPSDGPEYSPLQLLAVFRALRYNSFFKAISFRDVDLSSLAGKKDHSQYGDCVVFTSLSGVRIPEEYYEILLHCTVLEQEIHALMFASESIRSVDFTRQPIRGQGNSANLKLVSSEMMSPILMLLRRQLCHCHSISVSGNLLAPTDVDELANLLVLDETYIKKLELSNCGFADAGLTKLWTALVGQAETLEWLDTSDNQGTVRFEIIRDSLAQFRHIKKLIISGNTRLESEESLFVQSAINSWPLQELNLSGIVLNDATVDVIAGYLEMDASADLQVINLNNCRITGNQIARLFRSMGQARQLTMHMNANRLDEGIDDLCRSIACGFGPWSLFMQMTEFYQEANYVKLLRALTVNKTIECLSLAGTATSDALSSAACHAASEFFAKNDTVRFLDISGYVSKLDEGRLGREFSRALSGMRTNSRIEHLRVRSQMLNINIGDLAEAISGNKTLHTLDCEGNNFNLSNFWHLVKHIECNRTIRHFSAFSEHELAQTIQKSVDNAGPVPASSRRSSVIAKFRHDKGHFSVEKPLGQRLQDEWESAINALHQVLERNQRIFQEGDRPGDSLADDDGIGEVVFSVAFGGLASRAYESRKATSGSSQRSPTPISKASMKNLQGGMPNSQTPSDEPTGGVLRSYSTVSSNTSSSGHGSIDSGMPTPPEMDSPEEKDLDWGHSPNSETFYDDLQDDTYYYIDDDAGLQMGRYRRFLGDPTSRIEEEDDKVEAEKEFT</sequence>
<feature type="compositionally biased region" description="Polar residues" evidence="1">
    <location>
        <begin position="170"/>
        <end position="182"/>
    </location>
</feature>
<feature type="compositionally biased region" description="Polar residues" evidence="1">
    <location>
        <begin position="1063"/>
        <end position="1095"/>
    </location>
</feature>
<dbReference type="Proteomes" id="UP001338125">
    <property type="component" value="Unassembled WGS sequence"/>
</dbReference>
<evidence type="ECO:0000313" key="3">
    <source>
        <dbReference type="EMBL" id="KAK5990243.1"/>
    </source>
</evidence>
<feature type="region of interest" description="Disordered" evidence="1">
    <location>
        <begin position="163"/>
        <end position="182"/>
    </location>
</feature>
<name>A0ABR0SDK0_9HYPO</name>
<feature type="region of interest" description="Disordered" evidence="1">
    <location>
        <begin position="1178"/>
        <end position="1197"/>
    </location>
</feature>
<dbReference type="Gene3D" id="3.80.10.10">
    <property type="entry name" value="Ribonuclease Inhibitor"/>
    <property type="match status" value="1"/>
</dbReference>
<dbReference type="Pfam" id="PF25353">
    <property type="entry name" value="PH_2nd_LRR"/>
    <property type="match status" value="1"/>
</dbReference>
<reference evidence="3 4" key="1">
    <citation type="submission" date="2024-01" db="EMBL/GenBank/DDBJ databases">
        <title>Complete genome of Cladobotryum mycophilum ATHUM6906.</title>
        <authorList>
            <person name="Christinaki A.C."/>
            <person name="Myridakis A.I."/>
            <person name="Kouvelis V.N."/>
        </authorList>
    </citation>
    <scope>NUCLEOTIDE SEQUENCE [LARGE SCALE GENOMIC DNA]</scope>
    <source>
        <strain evidence="3 4">ATHUM6906</strain>
    </source>
</reference>
<feature type="domain" description="LRR-containing protein second PH" evidence="2">
    <location>
        <begin position="270"/>
        <end position="413"/>
    </location>
</feature>
<feature type="compositionally biased region" description="Low complexity" evidence="1">
    <location>
        <begin position="10"/>
        <end position="23"/>
    </location>
</feature>
<dbReference type="InterPro" id="IPR032675">
    <property type="entry name" value="LRR_dom_sf"/>
</dbReference>
<dbReference type="InterPro" id="IPR057334">
    <property type="entry name" value="PH_2nd_LRR"/>
</dbReference>
<feature type="compositionally biased region" description="Low complexity" evidence="1">
    <location>
        <begin position="1104"/>
        <end position="1123"/>
    </location>
</feature>
<dbReference type="PANTHER" id="PTHR24112:SF66">
    <property type="entry name" value="LEUCINE-RICH REPEAT, ISOFORM F"/>
    <property type="match status" value="1"/>
</dbReference>
<dbReference type="PANTHER" id="PTHR24112">
    <property type="entry name" value="LEUCINE-RICH REPEAT, ISOFORM F-RELATED"/>
    <property type="match status" value="1"/>
</dbReference>
<protein>
    <recommendedName>
        <fullName evidence="2">LRR-containing protein second PH domain-containing protein</fullName>
    </recommendedName>
</protein>
<dbReference type="InterPro" id="IPR051279">
    <property type="entry name" value="PP1-Reg/Actin-Interact_Protein"/>
</dbReference>
<dbReference type="EMBL" id="JAVFKD010000014">
    <property type="protein sequence ID" value="KAK5990243.1"/>
    <property type="molecule type" value="Genomic_DNA"/>
</dbReference>
<evidence type="ECO:0000259" key="2">
    <source>
        <dbReference type="Pfam" id="PF25353"/>
    </source>
</evidence>
<evidence type="ECO:0000313" key="4">
    <source>
        <dbReference type="Proteomes" id="UP001338125"/>
    </source>
</evidence>
<feature type="compositionally biased region" description="Polar residues" evidence="1">
    <location>
        <begin position="67"/>
        <end position="83"/>
    </location>
</feature>
<evidence type="ECO:0000256" key="1">
    <source>
        <dbReference type="SAM" id="MobiDB-lite"/>
    </source>
</evidence>
<organism evidence="3 4">
    <name type="scientific">Cladobotryum mycophilum</name>
    <dbReference type="NCBI Taxonomy" id="491253"/>
    <lineage>
        <taxon>Eukaryota</taxon>
        <taxon>Fungi</taxon>
        <taxon>Dikarya</taxon>
        <taxon>Ascomycota</taxon>
        <taxon>Pezizomycotina</taxon>
        <taxon>Sordariomycetes</taxon>
        <taxon>Hypocreomycetidae</taxon>
        <taxon>Hypocreales</taxon>
        <taxon>Hypocreaceae</taxon>
        <taxon>Cladobotryum</taxon>
    </lineage>
</organism>
<comment type="caution">
    <text evidence="3">The sequence shown here is derived from an EMBL/GenBank/DDBJ whole genome shotgun (WGS) entry which is preliminary data.</text>
</comment>
<feature type="region of interest" description="Disordered" evidence="1">
    <location>
        <begin position="1"/>
        <end position="111"/>
    </location>
</feature>
<feature type="compositionally biased region" description="Low complexity" evidence="1">
    <location>
        <begin position="50"/>
        <end position="62"/>
    </location>
</feature>
<dbReference type="SUPFAM" id="SSF52047">
    <property type="entry name" value="RNI-like"/>
    <property type="match status" value="1"/>
</dbReference>
<gene>
    <name evidence="3" type="ORF">PT974_08509</name>
</gene>
<keyword evidence="4" id="KW-1185">Reference proteome</keyword>
<feature type="compositionally biased region" description="Low complexity" evidence="1">
    <location>
        <begin position="96"/>
        <end position="111"/>
    </location>
</feature>